<dbReference type="InterPro" id="IPR006641">
    <property type="entry name" value="YqgF/RNaseH-like_dom"/>
</dbReference>
<comment type="function">
    <text evidence="5">Could be a nuclease involved in processing of the 5'-end of pre-16S rRNA.</text>
</comment>
<dbReference type="Proteomes" id="UP000245921">
    <property type="component" value="Unassembled WGS sequence"/>
</dbReference>
<keyword evidence="8" id="KW-1185">Reference proteome</keyword>
<dbReference type="EMBL" id="QGGI01000002">
    <property type="protein sequence ID" value="PWJ96120.1"/>
    <property type="molecule type" value="Genomic_DNA"/>
</dbReference>
<feature type="domain" description="YqgF/RNase H-like" evidence="6">
    <location>
        <begin position="1"/>
        <end position="97"/>
    </location>
</feature>
<reference evidence="7 8" key="1">
    <citation type="submission" date="2018-05" db="EMBL/GenBank/DDBJ databases">
        <title>Genomic Encyclopedia of Type Strains, Phase IV (KMG-IV): sequencing the most valuable type-strain genomes for metagenomic binning, comparative biology and taxonomic classification.</title>
        <authorList>
            <person name="Goeker M."/>
        </authorList>
    </citation>
    <scope>NUCLEOTIDE SEQUENCE [LARGE SCALE GENOMIC DNA]</scope>
    <source>
        <strain evidence="7 8">DSM 24906</strain>
    </source>
</reference>
<proteinExistence type="inferred from homology"/>
<dbReference type="PANTHER" id="PTHR33317:SF4">
    <property type="entry name" value="POLYNUCLEOTIDYL TRANSFERASE, RIBONUCLEASE H-LIKE SUPERFAMILY PROTEIN"/>
    <property type="match status" value="1"/>
</dbReference>
<dbReference type="SMART" id="SM00732">
    <property type="entry name" value="YqgFc"/>
    <property type="match status" value="1"/>
</dbReference>
<comment type="caution">
    <text evidence="7">The sequence shown here is derived from an EMBL/GenBank/DDBJ whole genome shotgun (WGS) entry which is preliminary data.</text>
</comment>
<dbReference type="GO" id="GO:0016788">
    <property type="term" value="F:hydrolase activity, acting on ester bonds"/>
    <property type="evidence" value="ECO:0007669"/>
    <property type="project" value="UniProtKB-UniRule"/>
</dbReference>
<comment type="similarity">
    <text evidence="5">Belongs to the YqgF HJR family.</text>
</comment>
<evidence type="ECO:0000256" key="3">
    <source>
        <dbReference type="ARBA" id="ARBA00022722"/>
    </source>
</evidence>
<sequence>MKIYGIDHGDKRCGISSANEILRISVPKDTVEKENLLNYLQNEKINSSDTLVFGMPLSMSGRYSTQTYNVINEALKIKDILKCKVFLVDERLTSKILFNQVKGKVNSKKVKNKKDQNSSSLILSTYLSNPNSGIELINKEVYKIELKDQNILIYDIAIENLSTECDLFINDPWIFWYYFNKGFKSTNKLEDIKVEYNTIVKNSNIELLNELKAKSIINL</sequence>
<dbReference type="SUPFAM" id="SSF53098">
    <property type="entry name" value="Ribonuclease H-like"/>
    <property type="match status" value="1"/>
</dbReference>
<evidence type="ECO:0000313" key="7">
    <source>
        <dbReference type="EMBL" id="PWJ96120.1"/>
    </source>
</evidence>
<protein>
    <recommendedName>
        <fullName evidence="5">Putative pre-16S rRNA nuclease</fullName>
        <ecNumber evidence="5">3.1.-.-</ecNumber>
    </recommendedName>
</protein>
<dbReference type="RefSeq" id="WP_158274742.1">
    <property type="nucleotide sequence ID" value="NZ_JAMHJO010000001.1"/>
</dbReference>
<dbReference type="InterPro" id="IPR037027">
    <property type="entry name" value="YqgF/RNaseH-like_dom_sf"/>
</dbReference>
<evidence type="ECO:0000313" key="8">
    <source>
        <dbReference type="Proteomes" id="UP000245921"/>
    </source>
</evidence>
<evidence type="ECO:0000256" key="1">
    <source>
        <dbReference type="ARBA" id="ARBA00022490"/>
    </source>
</evidence>
<organism evidence="7 8">
    <name type="scientific">Oceanotoga teriensis</name>
    <dbReference type="NCBI Taxonomy" id="515440"/>
    <lineage>
        <taxon>Bacteria</taxon>
        <taxon>Thermotogati</taxon>
        <taxon>Thermotogota</taxon>
        <taxon>Thermotogae</taxon>
        <taxon>Petrotogales</taxon>
        <taxon>Petrotogaceae</taxon>
        <taxon>Oceanotoga</taxon>
    </lineage>
</organism>
<dbReference type="HAMAP" id="MF_00651">
    <property type="entry name" value="Nuclease_YqgF"/>
    <property type="match status" value="1"/>
</dbReference>
<evidence type="ECO:0000256" key="2">
    <source>
        <dbReference type="ARBA" id="ARBA00022517"/>
    </source>
</evidence>
<dbReference type="AlphaFoldDB" id="A0AA45HJM9"/>
<dbReference type="GO" id="GO:0004518">
    <property type="term" value="F:nuclease activity"/>
    <property type="evidence" value="ECO:0007669"/>
    <property type="project" value="UniProtKB-KW"/>
</dbReference>
<dbReference type="InterPro" id="IPR005227">
    <property type="entry name" value="YqgF"/>
</dbReference>
<dbReference type="PANTHER" id="PTHR33317">
    <property type="entry name" value="POLYNUCLEOTIDYL TRANSFERASE, RIBONUCLEASE H-LIKE SUPERFAMILY PROTEIN"/>
    <property type="match status" value="1"/>
</dbReference>
<dbReference type="InterPro" id="IPR012337">
    <property type="entry name" value="RNaseH-like_sf"/>
</dbReference>
<dbReference type="GO" id="GO:0005829">
    <property type="term" value="C:cytosol"/>
    <property type="evidence" value="ECO:0007669"/>
    <property type="project" value="TreeGrafter"/>
</dbReference>
<keyword evidence="1 5" id="KW-0963">Cytoplasm</keyword>
<accession>A0AA45HJM9</accession>
<keyword evidence="2 5" id="KW-0690">Ribosome biogenesis</keyword>
<dbReference type="EC" id="3.1.-.-" evidence="5"/>
<evidence type="ECO:0000259" key="6">
    <source>
        <dbReference type="SMART" id="SM00732"/>
    </source>
</evidence>
<keyword evidence="4 5" id="KW-0378">Hydrolase</keyword>
<gene>
    <name evidence="7" type="ORF">C7380_10227</name>
</gene>
<dbReference type="GO" id="GO:0000967">
    <property type="term" value="P:rRNA 5'-end processing"/>
    <property type="evidence" value="ECO:0007669"/>
    <property type="project" value="UniProtKB-UniRule"/>
</dbReference>
<dbReference type="CDD" id="cd16964">
    <property type="entry name" value="YqgF"/>
    <property type="match status" value="1"/>
</dbReference>
<dbReference type="Pfam" id="PF03652">
    <property type="entry name" value="RuvX"/>
    <property type="match status" value="1"/>
</dbReference>
<evidence type="ECO:0000256" key="4">
    <source>
        <dbReference type="ARBA" id="ARBA00022801"/>
    </source>
</evidence>
<dbReference type="Gene3D" id="3.30.420.140">
    <property type="entry name" value="YqgF/RNase H-like domain"/>
    <property type="match status" value="1"/>
</dbReference>
<keyword evidence="3 5" id="KW-0540">Nuclease</keyword>
<name>A0AA45HJM9_9BACT</name>
<evidence type="ECO:0000256" key="5">
    <source>
        <dbReference type="HAMAP-Rule" id="MF_00651"/>
    </source>
</evidence>
<comment type="subcellular location">
    <subcellularLocation>
        <location evidence="5">Cytoplasm</location>
    </subcellularLocation>
</comment>